<dbReference type="Proteomes" id="UP001143480">
    <property type="component" value="Unassembled WGS sequence"/>
</dbReference>
<reference evidence="2" key="2">
    <citation type="submission" date="2023-01" db="EMBL/GenBank/DDBJ databases">
        <authorList>
            <person name="Sun Q."/>
            <person name="Evtushenko L."/>
        </authorList>
    </citation>
    <scope>NUCLEOTIDE SEQUENCE</scope>
    <source>
        <strain evidence="2">VKM Ac-1321</strain>
    </source>
</reference>
<protein>
    <recommendedName>
        <fullName evidence="1">DUF6285 domain-containing protein</fullName>
    </recommendedName>
</protein>
<proteinExistence type="predicted"/>
<evidence type="ECO:0000259" key="1">
    <source>
        <dbReference type="Pfam" id="PF19802"/>
    </source>
</evidence>
<name>A0A9W6KFD8_9ACTN</name>
<dbReference type="InterPro" id="IPR046252">
    <property type="entry name" value="DUF6285"/>
</dbReference>
<comment type="caution">
    <text evidence="2">The sequence shown here is derived from an EMBL/GenBank/DDBJ whole genome shotgun (WGS) entry which is preliminary data.</text>
</comment>
<reference evidence="2" key="1">
    <citation type="journal article" date="2014" name="Int. J. Syst. Evol. Microbiol.">
        <title>Complete genome sequence of Corynebacterium casei LMG S-19264T (=DSM 44701T), isolated from a smear-ripened cheese.</title>
        <authorList>
            <consortium name="US DOE Joint Genome Institute (JGI-PGF)"/>
            <person name="Walter F."/>
            <person name="Albersmeier A."/>
            <person name="Kalinowski J."/>
            <person name="Ruckert C."/>
        </authorList>
    </citation>
    <scope>NUCLEOTIDE SEQUENCE</scope>
    <source>
        <strain evidence="2">VKM Ac-1321</strain>
    </source>
</reference>
<dbReference type="Pfam" id="PF19802">
    <property type="entry name" value="DUF6285"/>
    <property type="match status" value="1"/>
</dbReference>
<keyword evidence="3" id="KW-1185">Reference proteome</keyword>
<evidence type="ECO:0000313" key="2">
    <source>
        <dbReference type="EMBL" id="GLK98448.1"/>
    </source>
</evidence>
<organism evidence="2 3">
    <name type="scientific">Dactylosporangium matsuzakiense</name>
    <dbReference type="NCBI Taxonomy" id="53360"/>
    <lineage>
        <taxon>Bacteria</taxon>
        <taxon>Bacillati</taxon>
        <taxon>Actinomycetota</taxon>
        <taxon>Actinomycetes</taxon>
        <taxon>Micromonosporales</taxon>
        <taxon>Micromonosporaceae</taxon>
        <taxon>Dactylosporangium</taxon>
    </lineage>
</organism>
<sequence>MTGETRPAHAAVPGPDDLLTAVVETLRDEILPQAGGRSRYLLKACVAALETVRRDLVAGPERAEVEAAVFAALEVQDEQALVSQIRAGLTPERFARVVAELDRRTDVELRVLGRG</sequence>
<gene>
    <name evidence="2" type="ORF">GCM10017581_001890</name>
</gene>
<feature type="domain" description="DUF6285" evidence="1">
    <location>
        <begin position="32"/>
        <end position="111"/>
    </location>
</feature>
<dbReference type="AlphaFoldDB" id="A0A9W6KFD8"/>
<dbReference type="EMBL" id="BSFP01000001">
    <property type="protein sequence ID" value="GLK98448.1"/>
    <property type="molecule type" value="Genomic_DNA"/>
</dbReference>
<dbReference type="RefSeq" id="WP_261963874.1">
    <property type="nucleotide sequence ID" value="NZ_BAAAXA010000003.1"/>
</dbReference>
<evidence type="ECO:0000313" key="3">
    <source>
        <dbReference type="Proteomes" id="UP001143480"/>
    </source>
</evidence>
<accession>A0A9W6KFD8</accession>